<accession>A0A2H0TQT4</accession>
<keyword evidence="5 16" id="KW-0812">Transmembrane</keyword>
<sequence length="817" mass="91049">MTKRNSQRPAYDDAMLTHGVIAILLITFAIVTALSFFGRAGTVGVILNEWILSFLFGSMRYFVPIVIVVLAWYIVADVKYDYRKTHGIGAVLFFVATSSVIHLRYPADEMWLNAVEGRGGGIFGMLAWVLQTYVGTVASWVILIASIAISLLLLFNTSIMHLFKSGSLSERFAPVRKKMENARNDMDDDEETADTDEWDDEDEEEDETAHEDNLIHEDETEDEMEEHDDASNENEDEDDDRADVITGKQRVTHRIDVDIIPAWQKNAVIKPIPPLSLLQNKKERPNGGDIKQSQKIIKDTLREFRINVSMEDVRIGPTVTQFSLKPASGVKLTRITGLSNDLALALAAHPIRIEAPIPGKALVGIEVPNHKTAMVSLRELIESQEFKERKHDMMIGLGKDVSGKVWFADLPRMPHLLIAGSTGSGKTVCMNTIITSLLYQNTAETLRMIMIDPKRVELTVYNGIPHLLTPVITNVGKTVNALKWTIAEMDRRFEVLSRAGNRNITSYNEKHPDQKMPHILFIIDELADLMATASGDVEAGIIRLAQMARAVGIHLIVATQRPSVDVITGLMKANIPGRIAFSVASITDSRTILDTQGADKLIGKGDMLLLTSDFPKPVRIQGAFISESETKRVIKYLKAGVKPNYDESIVEKQGNGGTMNMFGGSDDDTDDMFNDAKKEIIASGKASASFLQRKLKIGYARAARILDELEEAGVIGPAKGAKPREILMTNDEIESSMDAGGEYNVYRDHDTDDDQDWSDDDETDEDDMENQDNEQEDTDNYEEEDDSDEDDEKEDGDPEEEEEGDDDDEKKLNAFET</sequence>
<evidence type="ECO:0000256" key="8">
    <source>
        <dbReference type="ARBA" id="ARBA00022840"/>
    </source>
</evidence>
<dbReference type="SUPFAM" id="SSF46785">
    <property type="entry name" value="Winged helix' DNA-binding domain"/>
    <property type="match status" value="1"/>
</dbReference>
<feature type="transmembrane region" description="Helical" evidence="16">
    <location>
        <begin position="87"/>
        <end position="105"/>
    </location>
</feature>
<evidence type="ECO:0000256" key="13">
    <source>
        <dbReference type="ARBA" id="ARBA00025923"/>
    </source>
</evidence>
<name>A0A2H0TQT4_9BACT</name>
<dbReference type="GO" id="GO:0005886">
    <property type="term" value="C:plasma membrane"/>
    <property type="evidence" value="ECO:0007669"/>
    <property type="project" value="UniProtKB-SubCell"/>
</dbReference>
<evidence type="ECO:0000256" key="1">
    <source>
        <dbReference type="ARBA" id="ARBA00004651"/>
    </source>
</evidence>
<dbReference type="SMART" id="SM00382">
    <property type="entry name" value="AAA"/>
    <property type="match status" value="1"/>
</dbReference>
<comment type="similarity">
    <text evidence="2">Belongs to the FtsK/SpoIIIE/SftA family.</text>
</comment>
<dbReference type="Pfam" id="PF13491">
    <property type="entry name" value="FtsK_4TM"/>
    <property type="match status" value="1"/>
</dbReference>
<dbReference type="Pfam" id="PF09397">
    <property type="entry name" value="FtsK_gamma"/>
    <property type="match status" value="1"/>
</dbReference>
<keyword evidence="10" id="KW-0238">DNA-binding</keyword>
<dbReference type="InterPro" id="IPR036388">
    <property type="entry name" value="WH-like_DNA-bd_sf"/>
</dbReference>
<protein>
    <submittedName>
        <fullName evidence="18">Cell division protein FtsK</fullName>
    </submittedName>
</protein>
<dbReference type="GO" id="GO:0051301">
    <property type="term" value="P:cell division"/>
    <property type="evidence" value="ECO:0007669"/>
    <property type="project" value="UniProtKB-KW"/>
</dbReference>
<dbReference type="InterPro" id="IPR050206">
    <property type="entry name" value="FtsK/SpoIIIE/SftA"/>
</dbReference>
<keyword evidence="8 14" id="KW-0067">ATP-binding</keyword>
<dbReference type="Proteomes" id="UP000230154">
    <property type="component" value="Unassembled WGS sequence"/>
</dbReference>
<keyword evidence="9 16" id="KW-1133">Transmembrane helix</keyword>
<feature type="transmembrane region" description="Helical" evidence="16">
    <location>
        <begin position="50"/>
        <end position="75"/>
    </location>
</feature>
<dbReference type="InterPro" id="IPR036390">
    <property type="entry name" value="WH_DNA-bd_sf"/>
</dbReference>
<keyword evidence="12" id="KW-0131">Cell cycle</keyword>
<dbReference type="PANTHER" id="PTHR22683:SF41">
    <property type="entry name" value="DNA TRANSLOCASE FTSK"/>
    <property type="match status" value="1"/>
</dbReference>
<dbReference type="InterPro" id="IPR018541">
    <property type="entry name" value="Ftsk_gamma"/>
</dbReference>
<evidence type="ECO:0000256" key="4">
    <source>
        <dbReference type="ARBA" id="ARBA00022618"/>
    </source>
</evidence>
<dbReference type="InterPro" id="IPR025199">
    <property type="entry name" value="FtsK_4TM"/>
</dbReference>
<evidence type="ECO:0000256" key="11">
    <source>
        <dbReference type="ARBA" id="ARBA00023136"/>
    </source>
</evidence>
<feature type="domain" description="FtsK" evidence="17">
    <location>
        <begin position="402"/>
        <end position="590"/>
    </location>
</feature>
<feature type="compositionally biased region" description="Acidic residues" evidence="15">
    <location>
        <begin position="186"/>
        <end position="209"/>
    </location>
</feature>
<evidence type="ECO:0000256" key="3">
    <source>
        <dbReference type="ARBA" id="ARBA00022475"/>
    </source>
</evidence>
<dbReference type="Gene3D" id="3.30.980.40">
    <property type="match status" value="1"/>
</dbReference>
<dbReference type="SUPFAM" id="SSF52540">
    <property type="entry name" value="P-loop containing nucleoside triphosphate hydrolases"/>
    <property type="match status" value="1"/>
</dbReference>
<dbReference type="Gene3D" id="1.10.10.10">
    <property type="entry name" value="Winged helix-like DNA-binding domain superfamily/Winged helix DNA-binding domain"/>
    <property type="match status" value="1"/>
</dbReference>
<feature type="transmembrane region" description="Helical" evidence="16">
    <location>
        <begin position="20"/>
        <end position="38"/>
    </location>
</feature>
<keyword evidence="4 18" id="KW-0132">Cell division</keyword>
<keyword evidence="6 14" id="KW-0547">Nucleotide-binding</keyword>
<evidence type="ECO:0000256" key="5">
    <source>
        <dbReference type="ARBA" id="ARBA00022692"/>
    </source>
</evidence>
<dbReference type="InterPro" id="IPR003593">
    <property type="entry name" value="AAA+_ATPase"/>
</dbReference>
<dbReference type="Gene3D" id="3.40.50.300">
    <property type="entry name" value="P-loop containing nucleotide triphosphate hydrolases"/>
    <property type="match status" value="1"/>
</dbReference>
<feature type="region of interest" description="Disordered" evidence="15">
    <location>
        <begin position="736"/>
        <end position="817"/>
    </location>
</feature>
<dbReference type="CDD" id="cd01127">
    <property type="entry name" value="TrwB_TraG_TraD_VirD4"/>
    <property type="match status" value="1"/>
</dbReference>
<feature type="region of interest" description="Disordered" evidence="15">
    <location>
        <begin position="180"/>
        <end position="247"/>
    </location>
</feature>
<comment type="subunit">
    <text evidence="13">Homohexamer. Forms a ring that surrounds DNA.</text>
</comment>
<dbReference type="EMBL" id="PFCB01000018">
    <property type="protein sequence ID" value="PIR74508.1"/>
    <property type="molecule type" value="Genomic_DNA"/>
</dbReference>
<evidence type="ECO:0000256" key="6">
    <source>
        <dbReference type="ARBA" id="ARBA00022741"/>
    </source>
</evidence>
<evidence type="ECO:0000259" key="17">
    <source>
        <dbReference type="PROSITE" id="PS50901"/>
    </source>
</evidence>
<dbReference type="Pfam" id="PF01580">
    <property type="entry name" value="FtsK_SpoIIIE"/>
    <property type="match status" value="1"/>
</dbReference>
<evidence type="ECO:0000313" key="18">
    <source>
        <dbReference type="EMBL" id="PIR74508.1"/>
    </source>
</evidence>
<keyword evidence="7" id="KW-0159">Chromosome partition</keyword>
<evidence type="ECO:0000256" key="7">
    <source>
        <dbReference type="ARBA" id="ARBA00022829"/>
    </source>
</evidence>
<dbReference type="Pfam" id="PF17854">
    <property type="entry name" value="FtsK_alpha"/>
    <property type="match status" value="1"/>
</dbReference>
<dbReference type="InterPro" id="IPR002543">
    <property type="entry name" value="FtsK_dom"/>
</dbReference>
<evidence type="ECO:0000256" key="16">
    <source>
        <dbReference type="SAM" id="Phobius"/>
    </source>
</evidence>
<reference evidence="19" key="1">
    <citation type="submission" date="2017-09" db="EMBL/GenBank/DDBJ databases">
        <title>Depth-based differentiation of microbial function through sediment-hosted aquifers and enrichment of novel symbionts in the deep terrestrial subsurface.</title>
        <authorList>
            <person name="Probst A.J."/>
            <person name="Ladd B."/>
            <person name="Jarett J.K."/>
            <person name="Geller-Mcgrath D.E."/>
            <person name="Sieber C.M.K."/>
            <person name="Emerson J.B."/>
            <person name="Anantharaman K."/>
            <person name="Thomas B.C."/>
            <person name="Malmstrom R."/>
            <person name="Stieglmeier M."/>
            <person name="Klingl A."/>
            <person name="Woyke T."/>
            <person name="Ryan C.M."/>
            <person name="Banfield J.F."/>
        </authorList>
    </citation>
    <scope>NUCLEOTIDE SEQUENCE [LARGE SCALE GENOMIC DNA]</scope>
</reference>
<dbReference type="InterPro" id="IPR041027">
    <property type="entry name" value="FtsK_alpha"/>
</dbReference>
<feature type="compositionally biased region" description="Acidic residues" evidence="15">
    <location>
        <begin position="751"/>
        <end position="808"/>
    </location>
</feature>
<keyword evidence="3" id="KW-1003">Cell membrane</keyword>
<comment type="caution">
    <text evidence="18">The sequence shown here is derived from an EMBL/GenBank/DDBJ whole genome shotgun (WGS) entry which is preliminary data.</text>
</comment>
<feature type="binding site" evidence="14">
    <location>
        <begin position="420"/>
        <end position="427"/>
    </location>
    <ligand>
        <name>ATP</name>
        <dbReference type="ChEBI" id="CHEBI:30616"/>
    </ligand>
</feature>
<proteinExistence type="inferred from homology"/>
<dbReference type="InterPro" id="IPR027417">
    <property type="entry name" value="P-loop_NTPase"/>
</dbReference>
<dbReference type="GO" id="GO:0007059">
    <property type="term" value="P:chromosome segregation"/>
    <property type="evidence" value="ECO:0007669"/>
    <property type="project" value="UniProtKB-KW"/>
</dbReference>
<dbReference type="PROSITE" id="PS50901">
    <property type="entry name" value="FTSK"/>
    <property type="match status" value="1"/>
</dbReference>
<evidence type="ECO:0000256" key="15">
    <source>
        <dbReference type="SAM" id="MobiDB-lite"/>
    </source>
</evidence>
<dbReference type="GO" id="GO:0003677">
    <property type="term" value="F:DNA binding"/>
    <property type="evidence" value="ECO:0007669"/>
    <property type="project" value="UniProtKB-KW"/>
</dbReference>
<evidence type="ECO:0000256" key="9">
    <source>
        <dbReference type="ARBA" id="ARBA00022989"/>
    </source>
</evidence>
<keyword evidence="11 16" id="KW-0472">Membrane</keyword>
<dbReference type="GO" id="GO:0005524">
    <property type="term" value="F:ATP binding"/>
    <property type="evidence" value="ECO:0007669"/>
    <property type="project" value="UniProtKB-UniRule"/>
</dbReference>
<feature type="compositionally biased region" description="Acidic residues" evidence="15">
    <location>
        <begin position="218"/>
        <end position="241"/>
    </location>
</feature>
<organism evidence="18 19">
    <name type="scientific">Candidatus Magasanikbacteria bacterium CG10_big_fil_rev_8_21_14_0_10_47_10</name>
    <dbReference type="NCBI Taxonomy" id="1974652"/>
    <lineage>
        <taxon>Bacteria</taxon>
        <taxon>Candidatus Magasanikiibacteriota</taxon>
    </lineage>
</organism>
<evidence type="ECO:0000313" key="19">
    <source>
        <dbReference type="Proteomes" id="UP000230154"/>
    </source>
</evidence>
<gene>
    <name evidence="18" type="ORF">COU35_01950</name>
</gene>
<evidence type="ECO:0000256" key="12">
    <source>
        <dbReference type="ARBA" id="ARBA00023306"/>
    </source>
</evidence>
<dbReference type="SMART" id="SM00843">
    <property type="entry name" value="Ftsk_gamma"/>
    <property type="match status" value="1"/>
</dbReference>
<dbReference type="PANTHER" id="PTHR22683">
    <property type="entry name" value="SPORULATION PROTEIN RELATED"/>
    <property type="match status" value="1"/>
</dbReference>
<dbReference type="AlphaFoldDB" id="A0A2H0TQT4"/>
<evidence type="ECO:0000256" key="2">
    <source>
        <dbReference type="ARBA" id="ARBA00006474"/>
    </source>
</evidence>
<comment type="subcellular location">
    <subcellularLocation>
        <location evidence="1">Cell membrane</location>
        <topology evidence="1">Multi-pass membrane protein</topology>
    </subcellularLocation>
</comment>
<evidence type="ECO:0000256" key="10">
    <source>
        <dbReference type="ARBA" id="ARBA00023125"/>
    </source>
</evidence>
<feature type="transmembrane region" description="Helical" evidence="16">
    <location>
        <begin position="125"/>
        <end position="155"/>
    </location>
</feature>
<evidence type="ECO:0000256" key="14">
    <source>
        <dbReference type="PROSITE-ProRule" id="PRU00289"/>
    </source>
</evidence>